<dbReference type="PANTHER" id="PTHR48081">
    <property type="entry name" value="AB HYDROLASE SUPERFAMILY PROTEIN C4A8.06C"/>
    <property type="match status" value="1"/>
</dbReference>
<proteinExistence type="predicted"/>
<gene>
    <name evidence="3" type="ORF">BDZ85DRAFT_276561</name>
</gene>
<keyword evidence="4" id="KW-1185">Reference proteome</keyword>
<dbReference type="PANTHER" id="PTHR48081:SF8">
    <property type="entry name" value="ALPHA_BETA HYDROLASE FOLD-3 DOMAIN-CONTAINING PROTEIN-RELATED"/>
    <property type="match status" value="1"/>
</dbReference>
<dbReference type="AlphaFoldDB" id="A0A6A6FZS2"/>
<sequence length="243" mass="26531">MGGVKPTIPDGVAFEILSIPGPHGQQVRIHHFKTKAQSGPSAAVIHFHGGGFITLSADINTQRLAGIVLETGVQVFSVDYRLAPEHPYPAAFNDGCATLAWIHKNASILNVDLARIAILCSPMLDDRTTGDVPGDFKLWDEEDNLTGWTAYLGKPPEGDNVPATAAPARVRDVAGLPPLYLDTSQFDLFVRENLRYVQRFVDAGIEVESHVHPGLPHGFDALLPTHSVTMAYEKNRQRILKKL</sequence>
<keyword evidence="1 3" id="KW-0378">Hydrolase</keyword>
<evidence type="ECO:0000256" key="1">
    <source>
        <dbReference type="ARBA" id="ARBA00022801"/>
    </source>
</evidence>
<dbReference type="SUPFAM" id="SSF53474">
    <property type="entry name" value="alpha/beta-Hydrolases"/>
    <property type="match status" value="1"/>
</dbReference>
<dbReference type="Proteomes" id="UP000799538">
    <property type="component" value="Unassembled WGS sequence"/>
</dbReference>
<evidence type="ECO:0000313" key="3">
    <source>
        <dbReference type="EMBL" id="KAF2218992.1"/>
    </source>
</evidence>
<dbReference type="InterPro" id="IPR050300">
    <property type="entry name" value="GDXG_lipolytic_enzyme"/>
</dbReference>
<dbReference type="InterPro" id="IPR029058">
    <property type="entry name" value="AB_hydrolase_fold"/>
</dbReference>
<dbReference type="EMBL" id="ML992522">
    <property type="protein sequence ID" value="KAF2218992.1"/>
    <property type="molecule type" value="Genomic_DNA"/>
</dbReference>
<dbReference type="GO" id="GO:0016787">
    <property type="term" value="F:hydrolase activity"/>
    <property type="evidence" value="ECO:0007669"/>
    <property type="project" value="UniProtKB-KW"/>
</dbReference>
<protein>
    <submittedName>
        <fullName evidence="3">Alpha/Beta hydrolase protein</fullName>
    </submittedName>
</protein>
<organism evidence="3 4">
    <name type="scientific">Elsinoe ampelina</name>
    <dbReference type="NCBI Taxonomy" id="302913"/>
    <lineage>
        <taxon>Eukaryota</taxon>
        <taxon>Fungi</taxon>
        <taxon>Dikarya</taxon>
        <taxon>Ascomycota</taxon>
        <taxon>Pezizomycotina</taxon>
        <taxon>Dothideomycetes</taxon>
        <taxon>Dothideomycetidae</taxon>
        <taxon>Myriangiales</taxon>
        <taxon>Elsinoaceae</taxon>
        <taxon>Elsinoe</taxon>
    </lineage>
</organism>
<evidence type="ECO:0000313" key="4">
    <source>
        <dbReference type="Proteomes" id="UP000799538"/>
    </source>
</evidence>
<dbReference type="InterPro" id="IPR013094">
    <property type="entry name" value="AB_hydrolase_3"/>
</dbReference>
<dbReference type="Pfam" id="PF07859">
    <property type="entry name" value="Abhydrolase_3"/>
    <property type="match status" value="1"/>
</dbReference>
<evidence type="ECO:0000259" key="2">
    <source>
        <dbReference type="Pfam" id="PF07859"/>
    </source>
</evidence>
<dbReference type="Gene3D" id="3.40.50.1820">
    <property type="entry name" value="alpha/beta hydrolase"/>
    <property type="match status" value="2"/>
</dbReference>
<reference evidence="4" key="1">
    <citation type="journal article" date="2020" name="Stud. Mycol.">
        <title>101 Dothideomycetes genomes: A test case for predicting lifestyles and emergence of pathogens.</title>
        <authorList>
            <person name="Haridas S."/>
            <person name="Albert R."/>
            <person name="Binder M."/>
            <person name="Bloem J."/>
            <person name="LaButti K."/>
            <person name="Salamov A."/>
            <person name="Andreopoulos B."/>
            <person name="Baker S."/>
            <person name="Barry K."/>
            <person name="Bills G."/>
            <person name="Bluhm B."/>
            <person name="Cannon C."/>
            <person name="Castanera R."/>
            <person name="Culley D."/>
            <person name="Daum C."/>
            <person name="Ezra D."/>
            <person name="Gonzalez J."/>
            <person name="Henrissat B."/>
            <person name="Kuo A."/>
            <person name="Liang C."/>
            <person name="Lipzen A."/>
            <person name="Lutzoni F."/>
            <person name="Magnuson J."/>
            <person name="Mondo S."/>
            <person name="Nolan M."/>
            <person name="Ohm R."/>
            <person name="Pangilinan J."/>
            <person name="Park H.-J."/>
            <person name="Ramirez L."/>
            <person name="Alfaro M."/>
            <person name="Sun H."/>
            <person name="Tritt A."/>
            <person name="Yoshinaga Y."/>
            <person name="Zwiers L.-H."/>
            <person name="Turgeon B."/>
            <person name="Goodwin S."/>
            <person name="Spatafora J."/>
            <person name="Crous P."/>
            <person name="Grigoriev I."/>
        </authorList>
    </citation>
    <scope>NUCLEOTIDE SEQUENCE [LARGE SCALE GENOMIC DNA]</scope>
    <source>
        <strain evidence="4">CECT 20119</strain>
    </source>
</reference>
<name>A0A6A6FZS2_9PEZI</name>
<dbReference type="OrthoDB" id="433474at2759"/>
<feature type="domain" description="Alpha/beta hydrolase fold-3" evidence="2">
    <location>
        <begin position="44"/>
        <end position="118"/>
    </location>
</feature>
<accession>A0A6A6FZS2</accession>